<comment type="similarity">
    <text evidence="1">Belongs to the peptidase A24 family.</text>
</comment>
<dbReference type="Proteomes" id="UP000516404">
    <property type="component" value="Chromosome"/>
</dbReference>
<evidence type="ECO:0000256" key="2">
    <source>
        <dbReference type="SAM" id="Phobius"/>
    </source>
</evidence>
<dbReference type="KEGG" id="rter:IDM49_09045"/>
<feature type="transmembrane region" description="Helical" evidence="2">
    <location>
        <begin position="124"/>
        <end position="144"/>
    </location>
</feature>
<evidence type="ECO:0000313" key="4">
    <source>
        <dbReference type="EMBL" id="QNV37369.1"/>
    </source>
</evidence>
<keyword evidence="2" id="KW-1133">Transmembrane helix</keyword>
<dbReference type="InterPro" id="IPR000045">
    <property type="entry name" value="Prepilin_IV_endopep_pep"/>
</dbReference>
<feature type="domain" description="Prepilin type IV endopeptidase peptidase" evidence="3">
    <location>
        <begin position="30"/>
        <end position="139"/>
    </location>
</feature>
<reference evidence="4 5" key="1">
    <citation type="submission" date="2020-09" db="EMBL/GenBank/DDBJ databases">
        <title>Investigation of environmental microbes.</title>
        <authorList>
            <person name="Ou Y."/>
            <person name="Kang Q."/>
        </authorList>
    </citation>
    <scope>NUCLEOTIDE SEQUENCE [LARGE SCALE GENOMIC DNA]</scope>
    <source>
        <strain evidence="4 5">KJZ-14</strain>
    </source>
</reference>
<dbReference type="PANTHER" id="PTHR30487">
    <property type="entry name" value="TYPE 4 PREPILIN-LIKE PROTEINS LEADER PEPTIDE-PROCESSING ENZYME"/>
    <property type="match status" value="1"/>
</dbReference>
<evidence type="ECO:0000259" key="3">
    <source>
        <dbReference type="Pfam" id="PF01478"/>
    </source>
</evidence>
<evidence type="ECO:0000256" key="1">
    <source>
        <dbReference type="ARBA" id="ARBA00005801"/>
    </source>
</evidence>
<evidence type="ECO:0000313" key="5">
    <source>
        <dbReference type="Proteomes" id="UP000516404"/>
    </source>
</evidence>
<organism evidence="4 5">
    <name type="scientific">Rothia terrae</name>
    <dbReference type="NCBI Taxonomy" id="396015"/>
    <lineage>
        <taxon>Bacteria</taxon>
        <taxon>Bacillati</taxon>
        <taxon>Actinomycetota</taxon>
        <taxon>Actinomycetes</taxon>
        <taxon>Micrococcales</taxon>
        <taxon>Micrococcaceae</taxon>
        <taxon>Rothia</taxon>
    </lineage>
</organism>
<dbReference type="GeneID" id="96624386"/>
<proteinExistence type="inferred from homology"/>
<dbReference type="EMBL" id="CP061539">
    <property type="protein sequence ID" value="QNV37369.1"/>
    <property type="molecule type" value="Genomic_DNA"/>
</dbReference>
<feature type="transmembrane region" description="Helical" evidence="2">
    <location>
        <begin position="14"/>
        <end position="39"/>
    </location>
</feature>
<dbReference type="Gene3D" id="1.20.120.1220">
    <property type="match status" value="1"/>
</dbReference>
<accession>A0A7H2BCH3</accession>
<dbReference type="GO" id="GO:0006465">
    <property type="term" value="P:signal peptide processing"/>
    <property type="evidence" value="ECO:0007669"/>
    <property type="project" value="TreeGrafter"/>
</dbReference>
<dbReference type="GO" id="GO:0005886">
    <property type="term" value="C:plasma membrane"/>
    <property type="evidence" value="ECO:0007669"/>
    <property type="project" value="TreeGrafter"/>
</dbReference>
<dbReference type="GO" id="GO:0004190">
    <property type="term" value="F:aspartic-type endopeptidase activity"/>
    <property type="evidence" value="ECO:0007669"/>
    <property type="project" value="InterPro"/>
</dbReference>
<feature type="transmembrane region" description="Helical" evidence="2">
    <location>
        <begin position="51"/>
        <end position="69"/>
    </location>
</feature>
<sequence length="172" mass="18727">MFARIYEFATYGNATGWICAALLILASVYFAVCAVKLWRIDVAIHRLPDKIVLPMYAVIGVALFTVLVLTEGAEGLRRTSYSAVVLLGIYWVFRMISRRSLGLGDVKLAGVLGMLMGYFSALNILWGTTLAFVFGGCYGLYLVLTKKASLKSHIPFGPFMLAGATVALVFPA</sequence>
<keyword evidence="2" id="KW-0812">Transmembrane</keyword>
<dbReference type="InterPro" id="IPR050882">
    <property type="entry name" value="Prepilin_peptidase/N-MTase"/>
</dbReference>
<keyword evidence="2" id="KW-0472">Membrane</keyword>
<dbReference type="RefSeq" id="WP_190724269.1">
    <property type="nucleotide sequence ID" value="NZ_CP061539.1"/>
</dbReference>
<gene>
    <name evidence="4" type="ORF">IDM49_09045</name>
</gene>
<dbReference type="AlphaFoldDB" id="A0A7H2BCH3"/>
<dbReference type="PANTHER" id="PTHR30487:SF0">
    <property type="entry name" value="PREPILIN LEADER PEPTIDASE_N-METHYLTRANSFERASE-RELATED"/>
    <property type="match status" value="1"/>
</dbReference>
<name>A0A7H2BCH3_9MICC</name>
<dbReference type="Pfam" id="PF01478">
    <property type="entry name" value="Peptidase_A24"/>
    <property type="match status" value="1"/>
</dbReference>
<protein>
    <submittedName>
        <fullName evidence="4">Prepilin peptidase</fullName>
    </submittedName>
</protein>
<feature type="transmembrane region" description="Helical" evidence="2">
    <location>
        <begin position="75"/>
        <end position="93"/>
    </location>
</feature>
<keyword evidence="5" id="KW-1185">Reference proteome</keyword>